<dbReference type="RefSeq" id="WP_317226743.1">
    <property type="nucleotide sequence ID" value="NZ_JAWJEJ010000001.1"/>
</dbReference>
<feature type="chain" id="PRO_5047494739" description="DUF4136 domain-containing protein" evidence="1">
    <location>
        <begin position="24"/>
        <end position="248"/>
    </location>
</feature>
<reference evidence="2 3" key="1">
    <citation type="submission" date="2023-10" db="EMBL/GenBank/DDBJ databases">
        <title>Sphingomonas sp. HF-S4 16S ribosomal RNA gene Genome sequencing and assembly.</title>
        <authorList>
            <person name="Lee H."/>
        </authorList>
    </citation>
    <scope>NUCLEOTIDE SEQUENCE [LARGE SCALE GENOMIC DNA]</scope>
    <source>
        <strain evidence="2 3">HF-S4</strain>
    </source>
</reference>
<evidence type="ECO:0000313" key="2">
    <source>
        <dbReference type="EMBL" id="MDV3457602.1"/>
    </source>
</evidence>
<organism evidence="2 3">
    <name type="scientific">Sphingomonas agrestis</name>
    <dbReference type="NCBI Taxonomy" id="3080540"/>
    <lineage>
        <taxon>Bacteria</taxon>
        <taxon>Pseudomonadati</taxon>
        <taxon>Pseudomonadota</taxon>
        <taxon>Alphaproteobacteria</taxon>
        <taxon>Sphingomonadales</taxon>
        <taxon>Sphingomonadaceae</taxon>
        <taxon>Sphingomonas</taxon>
    </lineage>
</organism>
<feature type="signal peptide" evidence="1">
    <location>
        <begin position="1"/>
        <end position="23"/>
    </location>
</feature>
<dbReference type="Proteomes" id="UP001273531">
    <property type="component" value="Unassembled WGS sequence"/>
</dbReference>
<evidence type="ECO:0000256" key="1">
    <source>
        <dbReference type="SAM" id="SignalP"/>
    </source>
</evidence>
<keyword evidence="3" id="KW-1185">Reference proteome</keyword>
<dbReference type="EMBL" id="JAWJEJ010000001">
    <property type="protein sequence ID" value="MDV3457602.1"/>
    <property type="molecule type" value="Genomic_DNA"/>
</dbReference>
<proteinExistence type="predicted"/>
<evidence type="ECO:0008006" key="4">
    <source>
        <dbReference type="Google" id="ProtNLM"/>
    </source>
</evidence>
<comment type="caution">
    <text evidence="2">The sequence shown here is derived from an EMBL/GenBank/DDBJ whole genome shotgun (WGS) entry which is preliminary data.</text>
</comment>
<name>A0ABU3Y900_9SPHN</name>
<accession>A0ABU3Y900</accession>
<sequence length="248" mass="26633">MGIVRRTALAVGVVLFAAAPAAAQERSATRSGFELPAHSGKRILVFRPSVSVGAQSTGGMFEPNGDWTEKAKRNIQLSLERLQGRLGNSVVVAPEAYGEDAQRVQEHMALFAAVSQAVIEYQFFKGNRLPTKKRDNKNQVFDWSLGAGVATLPGAQDADYGLFVYNRDAYGSTGRKILQVLALLGPGIAVKSGEHAGYAGLVDLRTGDLLWLNADGAMGGDVRDEEGSEKRVRQLLEDFPGGDIKQDS</sequence>
<gene>
    <name evidence="2" type="ORF">RZN05_11455</name>
</gene>
<evidence type="ECO:0000313" key="3">
    <source>
        <dbReference type="Proteomes" id="UP001273531"/>
    </source>
</evidence>
<keyword evidence="1" id="KW-0732">Signal</keyword>
<protein>
    <recommendedName>
        <fullName evidence="4">DUF4136 domain-containing protein</fullName>
    </recommendedName>
</protein>